<keyword evidence="7 8" id="KW-0460">Magnesium</keyword>
<dbReference type="UniPathway" id="UPA00078">
    <property type="reaction ID" value="UER00161"/>
</dbReference>
<comment type="subcellular location">
    <subcellularLocation>
        <location evidence="8">Cytoplasm</location>
    </subcellularLocation>
</comment>
<dbReference type="InterPro" id="IPR004472">
    <property type="entry name" value="DTB_synth_BioD"/>
</dbReference>
<comment type="similarity">
    <text evidence="8">Belongs to the dethiobiotin synthetase family.</text>
</comment>
<feature type="binding site" evidence="8">
    <location>
        <position position="18"/>
    </location>
    <ligand>
        <name>Mg(2+)</name>
        <dbReference type="ChEBI" id="CHEBI:18420"/>
    </ligand>
</feature>
<keyword evidence="2 8" id="KW-0436">Ligase</keyword>
<dbReference type="PIRSF" id="PIRSF006755">
    <property type="entry name" value="DTB_synth"/>
    <property type="match status" value="1"/>
</dbReference>
<dbReference type="OrthoDB" id="9802097at2"/>
<keyword evidence="1 8" id="KW-0963">Cytoplasm</keyword>
<evidence type="ECO:0000256" key="4">
    <source>
        <dbReference type="ARBA" id="ARBA00022741"/>
    </source>
</evidence>
<dbReference type="RefSeq" id="WP_111325841.1">
    <property type="nucleotide sequence ID" value="NZ_BIFX01000001.1"/>
</dbReference>
<feature type="binding site" evidence="8">
    <location>
        <begin position="14"/>
        <end position="19"/>
    </location>
    <ligand>
        <name>ATP</name>
        <dbReference type="ChEBI" id="CHEBI:30616"/>
    </ligand>
</feature>
<dbReference type="HAMAP" id="MF_00336">
    <property type="entry name" value="BioD"/>
    <property type="match status" value="1"/>
</dbReference>
<dbReference type="EMBL" id="QKUF01000035">
    <property type="protein sequence ID" value="PZW22196.1"/>
    <property type="molecule type" value="Genomic_DNA"/>
</dbReference>
<comment type="cofactor">
    <cofactor evidence="8">
        <name>Mg(2+)</name>
        <dbReference type="ChEBI" id="CHEBI:18420"/>
    </cofactor>
</comment>
<evidence type="ECO:0000256" key="1">
    <source>
        <dbReference type="ARBA" id="ARBA00022490"/>
    </source>
</evidence>
<dbReference type="AlphaFoldDB" id="A0A326U1P5"/>
<feature type="active site" evidence="8">
    <location>
        <position position="39"/>
    </location>
</feature>
<comment type="catalytic activity">
    <reaction evidence="8">
        <text>(7R,8S)-7,8-diammoniononanoate + CO2 + ATP = (4R,5S)-dethiobiotin + ADP + phosphate + 3 H(+)</text>
        <dbReference type="Rhea" id="RHEA:15805"/>
        <dbReference type="ChEBI" id="CHEBI:15378"/>
        <dbReference type="ChEBI" id="CHEBI:16526"/>
        <dbReference type="ChEBI" id="CHEBI:30616"/>
        <dbReference type="ChEBI" id="CHEBI:43474"/>
        <dbReference type="ChEBI" id="CHEBI:149469"/>
        <dbReference type="ChEBI" id="CHEBI:149473"/>
        <dbReference type="ChEBI" id="CHEBI:456216"/>
        <dbReference type="EC" id="6.3.3.3"/>
    </reaction>
</comment>
<dbReference type="NCBIfam" id="TIGR00347">
    <property type="entry name" value="bioD"/>
    <property type="match status" value="1"/>
</dbReference>
<dbReference type="PANTHER" id="PTHR43210">
    <property type="entry name" value="DETHIOBIOTIN SYNTHETASE"/>
    <property type="match status" value="1"/>
</dbReference>
<feature type="binding site" evidence="8">
    <location>
        <position position="56"/>
    </location>
    <ligand>
        <name>Mg(2+)</name>
        <dbReference type="ChEBI" id="CHEBI:18420"/>
    </ligand>
</feature>
<dbReference type="CDD" id="cd03109">
    <property type="entry name" value="DTBS"/>
    <property type="match status" value="1"/>
</dbReference>
<dbReference type="FunFam" id="3.40.50.300:FF:000292">
    <property type="entry name" value="ATP-dependent dethiobiotin synthetase BioD"/>
    <property type="match status" value="1"/>
</dbReference>
<comment type="caution">
    <text evidence="8">Lacks conserved residue(s) required for the propagation of feature annotation.</text>
</comment>
<feature type="binding site" evidence="8">
    <location>
        <position position="117"/>
    </location>
    <ligand>
        <name>Mg(2+)</name>
        <dbReference type="ChEBI" id="CHEBI:18420"/>
    </ligand>
</feature>
<evidence type="ECO:0000313" key="9">
    <source>
        <dbReference type="EMBL" id="PZW22196.1"/>
    </source>
</evidence>
<sequence>MSTKGIFITGTDTGVGKTTISGMLAVTLRQQGMRVGVMKPVETGCQSDEDGLQPQDSLLLRHLSRCHAPARTITPYCYAEPLAPALAAERAGESISLDHLIACYRQLEAEHDIVLIEGAGGLLVPLTGQATFLTLIERLDVPLLVVARNVLGVINHTALTIRVARQSVPVLGILLNHPCPASDEATRTNKEALMRWGGAPVLGEIPFLPEHTEETFLHYGSQIPLEPLLSCLS</sequence>
<dbReference type="PANTHER" id="PTHR43210:SF5">
    <property type="entry name" value="DETHIOBIOTIN SYNTHETASE"/>
    <property type="match status" value="1"/>
</dbReference>
<evidence type="ECO:0000256" key="5">
    <source>
        <dbReference type="ARBA" id="ARBA00022756"/>
    </source>
</evidence>
<gene>
    <name evidence="8" type="primary">bioD</name>
    <name evidence="9" type="ORF">EI42_05598</name>
</gene>
<proteinExistence type="inferred from homology"/>
<name>A0A326U1P5_THEHA</name>
<dbReference type="SUPFAM" id="SSF52540">
    <property type="entry name" value="P-loop containing nucleoside triphosphate hydrolases"/>
    <property type="match status" value="1"/>
</dbReference>
<evidence type="ECO:0000256" key="8">
    <source>
        <dbReference type="HAMAP-Rule" id="MF_00336"/>
    </source>
</evidence>
<comment type="function">
    <text evidence="8">Catalyzes a mechanistically unusual reaction, the ATP-dependent insertion of CO2 between the N7 and N8 nitrogen atoms of 7,8-diaminopelargonic acid (DAPA, also called 7,8-diammoniononanoate) to form a ureido ring.</text>
</comment>
<feature type="binding site" evidence="8">
    <location>
        <begin position="117"/>
        <end position="120"/>
    </location>
    <ligand>
        <name>ATP</name>
        <dbReference type="ChEBI" id="CHEBI:30616"/>
    </ligand>
</feature>
<dbReference type="EC" id="6.3.3.3" evidence="8"/>
<accession>A0A326U1P5</accession>
<comment type="caution">
    <text evidence="9">The sequence shown here is derived from an EMBL/GenBank/DDBJ whole genome shotgun (WGS) entry which is preliminary data.</text>
</comment>
<dbReference type="InterPro" id="IPR027417">
    <property type="entry name" value="P-loop_NTPase"/>
</dbReference>
<evidence type="ECO:0000256" key="2">
    <source>
        <dbReference type="ARBA" id="ARBA00022598"/>
    </source>
</evidence>
<evidence type="ECO:0000256" key="7">
    <source>
        <dbReference type="ARBA" id="ARBA00022842"/>
    </source>
</evidence>
<feature type="binding site" evidence="8">
    <location>
        <begin position="176"/>
        <end position="177"/>
    </location>
    <ligand>
        <name>ATP</name>
        <dbReference type="ChEBI" id="CHEBI:30616"/>
    </ligand>
</feature>
<evidence type="ECO:0000256" key="3">
    <source>
        <dbReference type="ARBA" id="ARBA00022723"/>
    </source>
</evidence>
<keyword evidence="6 8" id="KW-0067">ATP-binding</keyword>
<dbReference type="GO" id="GO:0000287">
    <property type="term" value="F:magnesium ion binding"/>
    <property type="evidence" value="ECO:0007669"/>
    <property type="project" value="UniProtKB-UniRule"/>
</dbReference>
<evidence type="ECO:0000313" key="10">
    <source>
        <dbReference type="Proteomes" id="UP000248806"/>
    </source>
</evidence>
<protein>
    <recommendedName>
        <fullName evidence="8">ATP-dependent dethiobiotin synthetase BioD</fullName>
        <ecNumber evidence="8">6.3.3.3</ecNumber>
    </recommendedName>
    <alternativeName>
        <fullName evidence="8">DTB synthetase</fullName>
        <shortName evidence="8">DTBS</shortName>
    </alternativeName>
    <alternativeName>
        <fullName evidence="8">Dethiobiotin synthase</fullName>
    </alternativeName>
</protein>
<feature type="binding site" evidence="8">
    <location>
        <begin position="206"/>
        <end position="208"/>
    </location>
    <ligand>
        <name>ATP</name>
        <dbReference type="ChEBI" id="CHEBI:30616"/>
    </ligand>
</feature>
<comment type="subunit">
    <text evidence="8">Homodimer.</text>
</comment>
<feature type="binding site" evidence="8">
    <location>
        <position position="43"/>
    </location>
    <ligand>
        <name>substrate</name>
    </ligand>
</feature>
<dbReference type="GO" id="GO:0004141">
    <property type="term" value="F:dethiobiotin synthase activity"/>
    <property type="evidence" value="ECO:0007669"/>
    <property type="project" value="UniProtKB-UniRule"/>
</dbReference>
<feature type="binding site" evidence="8">
    <location>
        <position position="56"/>
    </location>
    <ligand>
        <name>ATP</name>
        <dbReference type="ChEBI" id="CHEBI:30616"/>
    </ligand>
</feature>
<dbReference type="GO" id="GO:0009102">
    <property type="term" value="P:biotin biosynthetic process"/>
    <property type="evidence" value="ECO:0007669"/>
    <property type="project" value="UniProtKB-UniRule"/>
</dbReference>
<dbReference type="Proteomes" id="UP000248806">
    <property type="component" value="Unassembled WGS sequence"/>
</dbReference>
<keyword evidence="5 8" id="KW-0093">Biotin biosynthesis</keyword>
<dbReference type="GO" id="GO:0005829">
    <property type="term" value="C:cytosol"/>
    <property type="evidence" value="ECO:0007669"/>
    <property type="project" value="TreeGrafter"/>
</dbReference>
<evidence type="ECO:0000256" key="6">
    <source>
        <dbReference type="ARBA" id="ARBA00022840"/>
    </source>
</evidence>
<dbReference type="Pfam" id="PF13500">
    <property type="entry name" value="AAA_26"/>
    <property type="match status" value="1"/>
</dbReference>
<dbReference type="Gene3D" id="3.40.50.300">
    <property type="entry name" value="P-loop containing nucleotide triphosphate hydrolases"/>
    <property type="match status" value="1"/>
</dbReference>
<keyword evidence="10" id="KW-1185">Reference proteome</keyword>
<keyword evidence="4 8" id="KW-0547">Nucleotide-binding</keyword>
<dbReference type="GO" id="GO:0005524">
    <property type="term" value="F:ATP binding"/>
    <property type="evidence" value="ECO:0007669"/>
    <property type="project" value="UniProtKB-UniRule"/>
</dbReference>
<dbReference type="GO" id="GO:0042803">
    <property type="term" value="F:protein homodimerization activity"/>
    <property type="evidence" value="ECO:0007669"/>
    <property type="project" value="UniProtKB-ARBA"/>
</dbReference>
<comment type="pathway">
    <text evidence="8">Cofactor biosynthesis; biotin biosynthesis; biotin from 7,8-diaminononanoate: step 1/2.</text>
</comment>
<organism evidence="9 10">
    <name type="scientific">Thermosporothrix hazakensis</name>
    <dbReference type="NCBI Taxonomy" id="644383"/>
    <lineage>
        <taxon>Bacteria</taxon>
        <taxon>Bacillati</taxon>
        <taxon>Chloroflexota</taxon>
        <taxon>Ktedonobacteria</taxon>
        <taxon>Ktedonobacterales</taxon>
        <taxon>Thermosporotrichaceae</taxon>
        <taxon>Thermosporothrix</taxon>
    </lineage>
</organism>
<reference evidence="9 10" key="1">
    <citation type="submission" date="2018-06" db="EMBL/GenBank/DDBJ databases">
        <title>Genomic Encyclopedia of Archaeal and Bacterial Type Strains, Phase II (KMG-II): from individual species to whole genera.</title>
        <authorList>
            <person name="Goeker M."/>
        </authorList>
    </citation>
    <scope>NUCLEOTIDE SEQUENCE [LARGE SCALE GENOMIC DNA]</scope>
    <source>
        <strain evidence="9 10">ATCC BAA-1881</strain>
    </source>
</reference>
<keyword evidence="3 8" id="KW-0479">Metal-binding</keyword>